<keyword evidence="1" id="KW-1133">Transmembrane helix</keyword>
<dbReference type="Proteomes" id="UP000570514">
    <property type="component" value="Unassembled WGS sequence"/>
</dbReference>
<keyword evidence="1" id="KW-0812">Transmembrane</keyword>
<dbReference type="RefSeq" id="WP_167081526.1">
    <property type="nucleotide sequence ID" value="NZ_BAAADC010000001.1"/>
</dbReference>
<accession>A0A846MXE2</accession>
<organism evidence="2 3">
    <name type="scientific">Rhizomicrobium palustre</name>
    <dbReference type="NCBI Taxonomy" id="189966"/>
    <lineage>
        <taxon>Bacteria</taxon>
        <taxon>Pseudomonadati</taxon>
        <taxon>Pseudomonadota</taxon>
        <taxon>Alphaproteobacteria</taxon>
        <taxon>Micropepsales</taxon>
        <taxon>Micropepsaceae</taxon>
        <taxon>Rhizomicrobium</taxon>
    </lineage>
</organism>
<dbReference type="AlphaFoldDB" id="A0A846MXE2"/>
<feature type="transmembrane region" description="Helical" evidence="1">
    <location>
        <begin position="20"/>
        <end position="49"/>
    </location>
</feature>
<feature type="transmembrane region" description="Helical" evidence="1">
    <location>
        <begin position="70"/>
        <end position="102"/>
    </location>
</feature>
<comment type="caution">
    <text evidence="2">The sequence shown here is derived from an EMBL/GenBank/DDBJ whole genome shotgun (WGS) entry which is preliminary data.</text>
</comment>
<sequence>MADHAVNEQNPPVTTDSNRTLAIVAYILFLVGWPTLHMATIGGVILAYVQRGEARGTLWESHWEAIISTFWISLVIGLAALPLCLIGIGLLVYPVLVVWFLYRTIRGLVHALDYKPY</sequence>
<evidence type="ECO:0000313" key="3">
    <source>
        <dbReference type="Proteomes" id="UP000570514"/>
    </source>
</evidence>
<protein>
    <submittedName>
        <fullName evidence="2">Putative membrane protein</fullName>
    </submittedName>
</protein>
<name>A0A846MXE2_9PROT</name>
<keyword evidence="3" id="KW-1185">Reference proteome</keyword>
<keyword evidence="1" id="KW-0472">Membrane</keyword>
<dbReference type="EMBL" id="JAASRM010000001">
    <property type="protein sequence ID" value="NIK87690.1"/>
    <property type="molecule type" value="Genomic_DNA"/>
</dbReference>
<reference evidence="2 3" key="1">
    <citation type="submission" date="2020-03" db="EMBL/GenBank/DDBJ databases">
        <title>Genomic Encyclopedia of Type Strains, Phase IV (KMG-IV): sequencing the most valuable type-strain genomes for metagenomic binning, comparative biology and taxonomic classification.</title>
        <authorList>
            <person name="Goeker M."/>
        </authorList>
    </citation>
    <scope>NUCLEOTIDE SEQUENCE [LARGE SCALE GENOMIC DNA]</scope>
    <source>
        <strain evidence="2 3">DSM 19867</strain>
    </source>
</reference>
<proteinExistence type="predicted"/>
<evidence type="ECO:0000313" key="2">
    <source>
        <dbReference type="EMBL" id="NIK87690.1"/>
    </source>
</evidence>
<gene>
    <name evidence="2" type="ORF">FHS83_001008</name>
</gene>
<evidence type="ECO:0000256" key="1">
    <source>
        <dbReference type="SAM" id="Phobius"/>
    </source>
</evidence>